<evidence type="ECO:0000313" key="1">
    <source>
        <dbReference type="EMBL" id="JAE18577.1"/>
    </source>
</evidence>
<dbReference type="AlphaFoldDB" id="A0A0A9G236"/>
<reference evidence="1" key="1">
    <citation type="submission" date="2014-09" db="EMBL/GenBank/DDBJ databases">
        <authorList>
            <person name="Magalhaes I.L.F."/>
            <person name="Oliveira U."/>
            <person name="Santos F.R."/>
            <person name="Vidigal T.H.D.A."/>
            <person name="Brescovit A.D."/>
            <person name="Santos A.J."/>
        </authorList>
    </citation>
    <scope>NUCLEOTIDE SEQUENCE</scope>
    <source>
        <tissue evidence="1">Shoot tissue taken approximately 20 cm above the soil surface</tissue>
    </source>
</reference>
<sequence>MVKVLGKMNNLFFNCRLKGLNKCFTSSTDLSGTSAFMQKGSVLSESSCTSPGETSFSTAIRFVYTSRGKYVYVLPLSKITRVTFLTSPCLL</sequence>
<name>A0A0A9G236_ARUDO</name>
<proteinExistence type="predicted"/>
<accession>A0A0A9G236</accession>
<reference evidence="1" key="2">
    <citation type="journal article" date="2015" name="Data Brief">
        <title>Shoot transcriptome of the giant reed, Arundo donax.</title>
        <authorList>
            <person name="Barrero R.A."/>
            <person name="Guerrero F.D."/>
            <person name="Moolhuijzen P."/>
            <person name="Goolsby J.A."/>
            <person name="Tidwell J."/>
            <person name="Bellgard S.E."/>
            <person name="Bellgard M.I."/>
        </authorList>
    </citation>
    <scope>NUCLEOTIDE SEQUENCE</scope>
    <source>
        <tissue evidence="1">Shoot tissue taken approximately 20 cm above the soil surface</tissue>
    </source>
</reference>
<dbReference type="EMBL" id="GBRH01179319">
    <property type="protein sequence ID" value="JAE18577.1"/>
    <property type="molecule type" value="Transcribed_RNA"/>
</dbReference>
<protein>
    <submittedName>
        <fullName evidence="1">Uncharacterized protein</fullName>
    </submittedName>
</protein>
<organism evidence="1">
    <name type="scientific">Arundo donax</name>
    <name type="common">Giant reed</name>
    <name type="synonym">Donax arundinaceus</name>
    <dbReference type="NCBI Taxonomy" id="35708"/>
    <lineage>
        <taxon>Eukaryota</taxon>
        <taxon>Viridiplantae</taxon>
        <taxon>Streptophyta</taxon>
        <taxon>Embryophyta</taxon>
        <taxon>Tracheophyta</taxon>
        <taxon>Spermatophyta</taxon>
        <taxon>Magnoliopsida</taxon>
        <taxon>Liliopsida</taxon>
        <taxon>Poales</taxon>
        <taxon>Poaceae</taxon>
        <taxon>PACMAD clade</taxon>
        <taxon>Arundinoideae</taxon>
        <taxon>Arundineae</taxon>
        <taxon>Arundo</taxon>
    </lineage>
</organism>